<organism evidence="5 6">
    <name type="scientific">Flemingia macrophylla</name>
    <dbReference type="NCBI Taxonomy" id="520843"/>
    <lineage>
        <taxon>Eukaryota</taxon>
        <taxon>Viridiplantae</taxon>
        <taxon>Streptophyta</taxon>
        <taxon>Embryophyta</taxon>
        <taxon>Tracheophyta</taxon>
        <taxon>Spermatophyta</taxon>
        <taxon>Magnoliopsida</taxon>
        <taxon>eudicotyledons</taxon>
        <taxon>Gunneridae</taxon>
        <taxon>Pentapetalae</taxon>
        <taxon>rosids</taxon>
        <taxon>fabids</taxon>
        <taxon>Fabales</taxon>
        <taxon>Fabaceae</taxon>
        <taxon>Papilionoideae</taxon>
        <taxon>50 kb inversion clade</taxon>
        <taxon>NPAAA clade</taxon>
        <taxon>indigoferoid/millettioid clade</taxon>
        <taxon>Phaseoleae</taxon>
        <taxon>Flemingia</taxon>
    </lineage>
</organism>
<feature type="region of interest" description="Disordered" evidence="3">
    <location>
        <begin position="304"/>
        <end position="362"/>
    </location>
</feature>
<feature type="domain" description="C3H1-type" evidence="4">
    <location>
        <begin position="405"/>
        <end position="433"/>
    </location>
</feature>
<gene>
    <name evidence="5" type="ORF">Fmac_002595</name>
</gene>
<sequence>MMTIKLLENCHSQVGEKSLHFLQAKTKSVRPSTADKYDDLPPGFGDKHVNSQSKAEHISPIEWKCSPWFALRARWVAGEESTEKNDEKSRELRELEAFYPSISDIPPNPSVSDDVKKENYNDSLTPLIPIEEEKSEKHVNNDIEESHNLQKCVPSISSLLNSQSCENSVHALPYIGADLVAATAIVAAIMKINEQGNMIDSDLLLNMANDPIIIEKIIDQYRTACTPSSDVCTSTPSKDVSHVPKPDASSIPLPSLTLEIEASESESTTTTDSLLTPALHEPVTTTTPFSSISLFRAQPPHKQNEIMPSLNINSPQEVQKRETPLASASTGKLNRVAETSASSNMHVAASSVPSQPGAEKDVKHCKTLVRKRDTDKPDEKDSGTRVCRDSRLPCNNIIKSKKVKTKDQIRCKFFKTSKGCRNGSHCPYKHDESVQQEADNTRINAKRSKIKGEVEFPLLTEGYITGRISAHISPSTTRLGFSISRSSPTLLPQQTSTGNMRINIKRSSLSSRKFKRVSWASGSNLRQVKFFSPEDSPSVLGNKLQGKRTLPTGPAAATAYDDTPPGFEGKYLQNQSPSTTTDEDDDIPPGFEGKHLQNQSKAKIPLIPHHIKWECPSLIFKKEWCVADGMESMEKHYQKRREKKLLEAVFPCSSAIPSNPLVSSEVEEGSYDDSLTPEVSLIPIELRQKLEDGEICELEYVRPPTADSVTRPTSSTQQKLKRKAPASVPSQQGVKKDVNYYLSLVKDHPSYYRREMQDSSSTSTRHDHVRDSQRYPNNFAKSKGGDVCMAEKDNIWRF</sequence>
<dbReference type="PROSITE" id="PS50103">
    <property type="entry name" value="ZF_C3H1"/>
    <property type="match status" value="1"/>
</dbReference>
<feature type="region of interest" description="Disordered" evidence="3">
    <location>
        <begin position="706"/>
        <end position="732"/>
    </location>
</feature>
<accession>A0ABD1NKE0</accession>
<dbReference type="EMBL" id="JBGMDY010000001">
    <property type="protein sequence ID" value="KAL2348595.1"/>
    <property type="molecule type" value="Genomic_DNA"/>
</dbReference>
<evidence type="ECO:0000256" key="2">
    <source>
        <dbReference type="PROSITE-ProRule" id="PRU00723"/>
    </source>
</evidence>
<feature type="compositionally biased region" description="Polar residues" evidence="3">
    <location>
        <begin position="326"/>
        <end position="345"/>
    </location>
</feature>
<feature type="compositionally biased region" description="Basic and acidic residues" evidence="3">
    <location>
        <begin position="764"/>
        <end position="773"/>
    </location>
</feature>
<dbReference type="Proteomes" id="UP001603857">
    <property type="component" value="Unassembled WGS sequence"/>
</dbReference>
<protein>
    <recommendedName>
        <fullName evidence="4">C3H1-type domain-containing protein</fullName>
    </recommendedName>
</protein>
<evidence type="ECO:0000259" key="4">
    <source>
        <dbReference type="PROSITE" id="PS50103"/>
    </source>
</evidence>
<feature type="zinc finger region" description="C3H1-type" evidence="2">
    <location>
        <begin position="405"/>
        <end position="433"/>
    </location>
</feature>
<feature type="compositionally biased region" description="Polar residues" evidence="3">
    <location>
        <begin position="227"/>
        <end position="238"/>
    </location>
</feature>
<dbReference type="PANTHER" id="PTHR33400:SF9">
    <property type="entry name" value="C3H1-TYPE DOMAIN-CONTAINING PROTEIN"/>
    <property type="match status" value="1"/>
</dbReference>
<dbReference type="GO" id="GO:0008270">
    <property type="term" value="F:zinc ion binding"/>
    <property type="evidence" value="ECO:0007669"/>
    <property type="project" value="UniProtKB-KW"/>
</dbReference>
<feature type="region of interest" description="Disordered" evidence="3">
    <location>
        <begin position="752"/>
        <end position="778"/>
    </location>
</feature>
<feature type="compositionally biased region" description="Low complexity" evidence="3">
    <location>
        <begin position="255"/>
        <end position="276"/>
    </location>
</feature>
<feature type="region of interest" description="Disordered" evidence="3">
    <location>
        <begin position="536"/>
        <end position="599"/>
    </location>
</feature>
<dbReference type="GO" id="GO:0003677">
    <property type="term" value="F:DNA binding"/>
    <property type="evidence" value="ECO:0007669"/>
    <property type="project" value="UniProtKB-KW"/>
</dbReference>
<feature type="region of interest" description="Disordered" evidence="3">
    <location>
        <begin position="227"/>
        <end position="282"/>
    </location>
</feature>
<evidence type="ECO:0000256" key="1">
    <source>
        <dbReference type="ARBA" id="ARBA00023125"/>
    </source>
</evidence>
<dbReference type="InterPro" id="IPR000571">
    <property type="entry name" value="Znf_CCCH"/>
</dbReference>
<feature type="compositionally biased region" description="Low complexity" evidence="3">
    <location>
        <begin position="551"/>
        <end position="566"/>
    </location>
</feature>
<evidence type="ECO:0000313" key="5">
    <source>
        <dbReference type="EMBL" id="KAL2348595.1"/>
    </source>
</evidence>
<proteinExistence type="predicted"/>
<evidence type="ECO:0000256" key="3">
    <source>
        <dbReference type="SAM" id="MobiDB-lite"/>
    </source>
</evidence>
<feature type="compositionally biased region" description="Polar residues" evidence="3">
    <location>
        <begin position="707"/>
        <end position="718"/>
    </location>
</feature>
<keyword evidence="2" id="KW-0479">Metal-binding</keyword>
<name>A0ABD1NKE0_9FABA</name>
<keyword evidence="2" id="KW-0863">Zinc-finger</keyword>
<keyword evidence="1" id="KW-0238">DNA-binding</keyword>
<reference evidence="5 6" key="1">
    <citation type="submission" date="2024-08" db="EMBL/GenBank/DDBJ databases">
        <title>Insights into the chromosomal genome structure of Flemingia macrophylla.</title>
        <authorList>
            <person name="Ding Y."/>
            <person name="Zhao Y."/>
            <person name="Bi W."/>
            <person name="Wu M."/>
            <person name="Zhao G."/>
            <person name="Gong Y."/>
            <person name="Li W."/>
            <person name="Zhang P."/>
        </authorList>
    </citation>
    <scope>NUCLEOTIDE SEQUENCE [LARGE SCALE GENOMIC DNA]</scope>
    <source>
        <strain evidence="5">DYQJB</strain>
        <tissue evidence="5">Leaf</tissue>
    </source>
</reference>
<dbReference type="AlphaFoldDB" id="A0ABD1NKE0"/>
<keyword evidence="2" id="KW-0862">Zinc</keyword>
<dbReference type="PANTHER" id="PTHR33400">
    <property type="entry name" value="ZINC FINGER CCCH DOMAIN-CONTAINING PROTEIN 6-RELATED"/>
    <property type="match status" value="1"/>
</dbReference>
<evidence type="ECO:0000313" key="6">
    <source>
        <dbReference type="Proteomes" id="UP001603857"/>
    </source>
</evidence>
<comment type="caution">
    <text evidence="5">The sequence shown here is derived from an EMBL/GenBank/DDBJ whole genome shotgun (WGS) entry which is preliminary data.</text>
</comment>
<keyword evidence="6" id="KW-1185">Reference proteome</keyword>